<organism evidence="2 3">
    <name type="scientific">Nocardioides panacihumi</name>
    <dbReference type="NCBI Taxonomy" id="400774"/>
    <lineage>
        <taxon>Bacteria</taxon>
        <taxon>Bacillati</taxon>
        <taxon>Actinomycetota</taxon>
        <taxon>Actinomycetes</taxon>
        <taxon>Propionibacteriales</taxon>
        <taxon>Nocardioidaceae</taxon>
        <taxon>Nocardioides</taxon>
    </lineage>
</organism>
<dbReference type="Proteomes" id="UP001500571">
    <property type="component" value="Unassembled WGS sequence"/>
</dbReference>
<feature type="transmembrane region" description="Helical" evidence="1">
    <location>
        <begin position="81"/>
        <end position="100"/>
    </location>
</feature>
<feature type="transmembrane region" description="Helical" evidence="1">
    <location>
        <begin position="55"/>
        <end position="75"/>
    </location>
</feature>
<evidence type="ECO:0000313" key="3">
    <source>
        <dbReference type="Proteomes" id="UP001500571"/>
    </source>
</evidence>
<gene>
    <name evidence="2" type="ORF">GCM10009798_39780</name>
</gene>
<protein>
    <submittedName>
        <fullName evidence="2">Uncharacterized protein</fullName>
    </submittedName>
</protein>
<evidence type="ECO:0000313" key="2">
    <source>
        <dbReference type="EMBL" id="GAA1974584.1"/>
    </source>
</evidence>
<name>A0ABN2RTF3_9ACTN</name>
<comment type="caution">
    <text evidence="2">The sequence shown here is derived from an EMBL/GenBank/DDBJ whole genome shotgun (WGS) entry which is preliminary data.</text>
</comment>
<proteinExistence type="predicted"/>
<feature type="transmembrane region" description="Helical" evidence="1">
    <location>
        <begin position="28"/>
        <end position="48"/>
    </location>
</feature>
<sequence length="145" mass="15629">MARTWPVLTGAVAGVGMSCLEVVWGPRLVLVVAVGFWLFLTLLLWSCLADYGYRVAWSMHLGLVVTVVGAGLVGLTVLSPIVGGVAAAAGACAVVIWRRASVRRRRVMRTPRESTAVRPDQWRVDQEFARLVADLEKGQGRGPSS</sequence>
<keyword evidence="1" id="KW-1133">Transmembrane helix</keyword>
<dbReference type="PROSITE" id="PS51257">
    <property type="entry name" value="PROKAR_LIPOPROTEIN"/>
    <property type="match status" value="1"/>
</dbReference>
<evidence type="ECO:0000256" key="1">
    <source>
        <dbReference type="SAM" id="Phobius"/>
    </source>
</evidence>
<keyword evidence="3" id="KW-1185">Reference proteome</keyword>
<dbReference type="EMBL" id="BAAAPB010000005">
    <property type="protein sequence ID" value="GAA1974584.1"/>
    <property type="molecule type" value="Genomic_DNA"/>
</dbReference>
<keyword evidence="1" id="KW-0472">Membrane</keyword>
<reference evidence="2 3" key="1">
    <citation type="journal article" date="2019" name="Int. J. Syst. Evol. Microbiol.">
        <title>The Global Catalogue of Microorganisms (GCM) 10K type strain sequencing project: providing services to taxonomists for standard genome sequencing and annotation.</title>
        <authorList>
            <consortium name="The Broad Institute Genomics Platform"/>
            <consortium name="The Broad Institute Genome Sequencing Center for Infectious Disease"/>
            <person name="Wu L."/>
            <person name="Ma J."/>
        </authorList>
    </citation>
    <scope>NUCLEOTIDE SEQUENCE [LARGE SCALE GENOMIC DNA]</scope>
    <source>
        <strain evidence="2 3">JCM 15309</strain>
    </source>
</reference>
<accession>A0ABN2RTF3</accession>
<keyword evidence="1" id="KW-0812">Transmembrane</keyword>